<dbReference type="Gene3D" id="3.40.50.300">
    <property type="entry name" value="P-loop containing nucleotide triphosphate hydrolases"/>
    <property type="match status" value="1"/>
</dbReference>
<accession>A0A0W8IQR2</accession>
<evidence type="ECO:0000259" key="4">
    <source>
        <dbReference type="PROSITE" id="PS50893"/>
    </source>
</evidence>
<dbReference type="GO" id="GO:0005524">
    <property type="term" value="F:ATP binding"/>
    <property type="evidence" value="ECO:0007669"/>
    <property type="project" value="UniProtKB-KW"/>
</dbReference>
<dbReference type="PANTHER" id="PTHR42939:SF1">
    <property type="entry name" value="ABC TRANSPORTER ATP-BINDING PROTEIN ALBC-RELATED"/>
    <property type="match status" value="1"/>
</dbReference>
<keyword evidence="3" id="KW-0067">ATP-binding</keyword>
<sequence>MSVSSVPVLSVRELVCGYAGVPVTAGVSFEVGPGEAVVLRGANGAGKSTVLRTAVGQQAPVSGERWLKGGPVVENPLVYRRAVSCLFDEDAFLPGVSVGHHLELVLRGHGVADAPEVAAEAVAEFGLGDRADASPFALSSGQRRRALLAAALIRPFELLVLDEPEQRLDTLMRARLADRLVAARQAGAGLLIATHDASLAEAVGTTVLTIEPDGALAPVVPAPQREGQS</sequence>
<evidence type="ECO:0000313" key="6">
    <source>
        <dbReference type="Proteomes" id="UP000053512"/>
    </source>
</evidence>
<proteinExistence type="predicted"/>
<organism evidence="5 6">
    <name type="scientific">Kocuria rosea subsp. polaris</name>
    <dbReference type="NCBI Taxonomy" id="136273"/>
    <lineage>
        <taxon>Bacteria</taxon>
        <taxon>Bacillati</taxon>
        <taxon>Actinomycetota</taxon>
        <taxon>Actinomycetes</taxon>
        <taxon>Micrococcales</taxon>
        <taxon>Micrococcaceae</taxon>
        <taxon>Kocuria</taxon>
    </lineage>
</organism>
<dbReference type="SMART" id="SM00382">
    <property type="entry name" value="AAA"/>
    <property type="match status" value="1"/>
</dbReference>
<dbReference type="OrthoDB" id="6198786at2"/>
<keyword evidence="2" id="KW-0547">Nucleotide-binding</keyword>
<dbReference type="PROSITE" id="PS00211">
    <property type="entry name" value="ABC_TRANSPORTER_1"/>
    <property type="match status" value="1"/>
</dbReference>
<evidence type="ECO:0000256" key="3">
    <source>
        <dbReference type="ARBA" id="ARBA00022840"/>
    </source>
</evidence>
<feature type="domain" description="ABC transporter" evidence="4">
    <location>
        <begin position="9"/>
        <end position="229"/>
    </location>
</feature>
<dbReference type="EMBL" id="LQBK01000001">
    <property type="protein sequence ID" value="KUG62292.1"/>
    <property type="molecule type" value="Genomic_DNA"/>
</dbReference>
<dbReference type="InterPro" id="IPR017871">
    <property type="entry name" value="ABC_transporter-like_CS"/>
</dbReference>
<protein>
    <recommendedName>
        <fullName evidence="4">ABC transporter domain-containing protein</fullName>
    </recommendedName>
</protein>
<dbReference type="GO" id="GO:0016887">
    <property type="term" value="F:ATP hydrolysis activity"/>
    <property type="evidence" value="ECO:0007669"/>
    <property type="project" value="InterPro"/>
</dbReference>
<dbReference type="InterPro" id="IPR027417">
    <property type="entry name" value="P-loop_NTPase"/>
</dbReference>
<gene>
    <name evidence="5" type="ORF">AVL61_16240</name>
</gene>
<dbReference type="Pfam" id="PF00005">
    <property type="entry name" value="ABC_tran"/>
    <property type="match status" value="1"/>
</dbReference>
<dbReference type="AlphaFoldDB" id="A0A0W8IQR2"/>
<comment type="caution">
    <text evidence="5">The sequence shown here is derived from an EMBL/GenBank/DDBJ whole genome shotgun (WGS) entry which is preliminary data.</text>
</comment>
<keyword evidence="1" id="KW-0813">Transport</keyword>
<dbReference type="STRING" id="136273.GY22_13525"/>
<reference evidence="6" key="1">
    <citation type="submission" date="2015-12" db="EMBL/GenBank/DDBJ databases">
        <authorList>
            <person name="Nair G.R."/>
            <person name="Kaur G."/>
            <person name="Mayilraj S."/>
        </authorList>
    </citation>
    <scope>NUCLEOTIDE SEQUENCE [LARGE SCALE GENOMIC DNA]</scope>
    <source>
        <strain evidence="6">CD08_4</strain>
    </source>
</reference>
<evidence type="ECO:0000313" key="5">
    <source>
        <dbReference type="EMBL" id="KUG62292.1"/>
    </source>
</evidence>
<name>A0A0W8IQR2_KOCRO</name>
<dbReference type="SUPFAM" id="SSF52540">
    <property type="entry name" value="P-loop containing nucleoside triphosphate hydrolases"/>
    <property type="match status" value="1"/>
</dbReference>
<dbReference type="InterPro" id="IPR003439">
    <property type="entry name" value="ABC_transporter-like_ATP-bd"/>
</dbReference>
<dbReference type="Proteomes" id="UP000053512">
    <property type="component" value="Unassembled WGS sequence"/>
</dbReference>
<dbReference type="InterPro" id="IPR003593">
    <property type="entry name" value="AAA+_ATPase"/>
</dbReference>
<evidence type="ECO:0000256" key="1">
    <source>
        <dbReference type="ARBA" id="ARBA00022448"/>
    </source>
</evidence>
<dbReference type="PROSITE" id="PS50893">
    <property type="entry name" value="ABC_TRANSPORTER_2"/>
    <property type="match status" value="1"/>
</dbReference>
<evidence type="ECO:0000256" key="2">
    <source>
        <dbReference type="ARBA" id="ARBA00022741"/>
    </source>
</evidence>
<dbReference type="PANTHER" id="PTHR42939">
    <property type="entry name" value="ABC TRANSPORTER ATP-BINDING PROTEIN ALBC-RELATED"/>
    <property type="match status" value="1"/>
</dbReference>
<dbReference type="InterPro" id="IPR051782">
    <property type="entry name" value="ABC_Transporter_VariousFunc"/>
</dbReference>